<dbReference type="InterPro" id="IPR020471">
    <property type="entry name" value="AKR"/>
</dbReference>
<dbReference type="GO" id="GO:0005829">
    <property type="term" value="C:cytosol"/>
    <property type="evidence" value="ECO:0007669"/>
    <property type="project" value="TreeGrafter"/>
</dbReference>
<dbReference type="Proteomes" id="UP000775213">
    <property type="component" value="Unassembled WGS sequence"/>
</dbReference>
<accession>A0AAV7H2D4</accession>
<reference evidence="1 2" key="1">
    <citation type="journal article" date="2021" name="Hortic Res">
        <title>Chromosome-scale assembly of the Dendrobium chrysotoxum genome enhances the understanding of orchid evolution.</title>
        <authorList>
            <person name="Zhang Y."/>
            <person name="Zhang G.Q."/>
            <person name="Zhang D."/>
            <person name="Liu X.D."/>
            <person name="Xu X.Y."/>
            <person name="Sun W.H."/>
            <person name="Yu X."/>
            <person name="Zhu X."/>
            <person name="Wang Z.W."/>
            <person name="Zhao X."/>
            <person name="Zhong W.Y."/>
            <person name="Chen H."/>
            <person name="Yin W.L."/>
            <person name="Huang T."/>
            <person name="Niu S.C."/>
            <person name="Liu Z.J."/>
        </authorList>
    </citation>
    <scope>NUCLEOTIDE SEQUENCE [LARGE SCALE GENOMIC DNA]</scope>
    <source>
        <strain evidence="1">Lindl</strain>
    </source>
</reference>
<dbReference type="Gene3D" id="3.20.20.100">
    <property type="entry name" value="NADP-dependent oxidoreductase domain"/>
    <property type="match status" value="1"/>
</dbReference>
<dbReference type="AlphaFoldDB" id="A0AAV7H2D4"/>
<evidence type="ECO:0008006" key="3">
    <source>
        <dbReference type="Google" id="ProtNLM"/>
    </source>
</evidence>
<sequence length="157" mass="17213">MTDSISERIASQVASTGSLIRLRLHFVDILHCQDIEFGSLDQIVNETIPAMRKIRAERKTRFIGVSGLPLGFFKYVLNRLTIGSVAVVLSYCHYGVNDSTVLDLIPCLKNKGEASAFPLATGLLTENGPSDWHPASPELQVSHLSLSPLISHTLLSR</sequence>
<organism evidence="1 2">
    <name type="scientific">Dendrobium chrysotoxum</name>
    <name type="common">Orchid</name>
    <dbReference type="NCBI Taxonomy" id="161865"/>
    <lineage>
        <taxon>Eukaryota</taxon>
        <taxon>Viridiplantae</taxon>
        <taxon>Streptophyta</taxon>
        <taxon>Embryophyta</taxon>
        <taxon>Tracheophyta</taxon>
        <taxon>Spermatophyta</taxon>
        <taxon>Magnoliopsida</taxon>
        <taxon>Liliopsida</taxon>
        <taxon>Asparagales</taxon>
        <taxon>Orchidaceae</taxon>
        <taxon>Epidendroideae</taxon>
        <taxon>Malaxideae</taxon>
        <taxon>Dendrobiinae</taxon>
        <taxon>Dendrobium</taxon>
    </lineage>
</organism>
<keyword evidence="2" id="KW-1185">Reference proteome</keyword>
<dbReference type="PANTHER" id="PTHR42686">
    <property type="entry name" value="GH17980P-RELATED"/>
    <property type="match status" value="1"/>
</dbReference>
<dbReference type="PANTHER" id="PTHR42686:SF1">
    <property type="entry name" value="GH17980P-RELATED"/>
    <property type="match status" value="1"/>
</dbReference>
<dbReference type="InterPro" id="IPR036812">
    <property type="entry name" value="NAD(P)_OxRdtase_dom_sf"/>
</dbReference>
<dbReference type="GO" id="GO:0010349">
    <property type="term" value="F:L-galactose dehydrogenase activity"/>
    <property type="evidence" value="ECO:0007669"/>
    <property type="project" value="TreeGrafter"/>
</dbReference>
<name>A0AAV7H2D4_DENCH</name>
<gene>
    <name evidence="1" type="ORF">IEQ34_002957</name>
</gene>
<dbReference type="GO" id="GO:0019853">
    <property type="term" value="P:L-ascorbic acid biosynthetic process"/>
    <property type="evidence" value="ECO:0007669"/>
    <property type="project" value="TreeGrafter"/>
</dbReference>
<proteinExistence type="predicted"/>
<evidence type="ECO:0000313" key="2">
    <source>
        <dbReference type="Proteomes" id="UP000775213"/>
    </source>
</evidence>
<comment type="caution">
    <text evidence="1">The sequence shown here is derived from an EMBL/GenBank/DDBJ whole genome shotgun (WGS) entry which is preliminary data.</text>
</comment>
<evidence type="ECO:0000313" key="1">
    <source>
        <dbReference type="EMBL" id="KAH0467924.1"/>
    </source>
</evidence>
<dbReference type="EMBL" id="JAGFBR010000004">
    <property type="protein sequence ID" value="KAH0467924.1"/>
    <property type="molecule type" value="Genomic_DNA"/>
</dbReference>
<protein>
    <recommendedName>
        <fullName evidence="3">NADP-dependent oxidoreductase domain-containing protein</fullName>
    </recommendedName>
</protein>
<dbReference type="SUPFAM" id="SSF51430">
    <property type="entry name" value="NAD(P)-linked oxidoreductase"/>
    <property type="match status" value="1"/>
</dbReference>